<evidence type="ECO:0000256" key="1">
    <source>
        <dbReference type="SAM" id="MobiDB-lite"/>
    </source>
</evidence>
<evidence type="ECO:0000313" key="5">
    <source>
        <dbReference type="Proteomes" id="UP001432995"/>
    </source>
</evidence>
<evidence type="ECO:0000313" key="2">
    <source>
        <dbReference type="EMBL" id="MDQ0543773.1"/>
    </source>
</evidence>
<sequence length="78" mass="8697">MGLTAFVFFVVPWMLVAAWLFRSSNSAIRMGLPATPWRPLTDFPPPVRDQRTMVDTSTVPKGAAGHTADDKHRPFETP</sequence>
<protein>
    <submittedName>
        <fullName evidence="2">Uncharacterized protein</fullName>
    </submittedName>
</protein>
<comment type="caution">
    <text evidence="2">The sequence shown here is derived from an EMBL/GenBank/DDBJ whole genome shotgun (WGS) entry which is preliminary data.</text>
</comment>
<name>A0AAJ1TTS7_9HYPH</name>
<reference evidence="3" key="2">
    <citation type="submission" date="2024-06" db="EMBL/GenBank/DDBJ databases">
        <authorList>
            <person name="Campbell A.G."/>
        </authorList>
    </citation>
    <scope>NUCLEOTIDE SEQUENCE</scope>
    <source>
        <strain evidence="3">EM17</strain>
    </source>
</reference>
<reference evidence="2" key="1">
    <citation type="submission" date="2023-07" db="EMBL/GenBank/DDBJ databases">
        <title>Genomic Encyclopedia of Type Strains, Phase IV (KMG-IV): sequencing the most valuable type-strain genomes for metagenomic binning, comparative biology and taxonomic classification.</title>
        <authorList>
            <person name="Goeker M."/>
        </authorList>
    </citation>
    <scope>NUCLEOTIDE SEQUENCE</scope>
    <source>
        <strain evidence="2">DSM 19569</strain>
    </source>
</reference>
<dbReference type="GeneID" id="90831810"/>
<evidence type="ECO:0000313" key="4">
    <source>
        <dbReference type="Proteomes" id="UP001223420"/>
    </source>
</evidence>
<evidence type="ECO:0000313" key="3">
    <source>
        <dbReference type="EMBL" id="MER2288196.1"/>
    </source>
</evidence>
<proteinExistence type="predicted"/>
<organism evidence="2 4">
    <name type="scientific">Methylobacterium brachiatum</name>
    <dbReference type="NCBI Taxonomy" id="269660"/>
    <lineage>
        <taxon>Bacteria</taxon>
        <taxon>Pseudomonadati</taxon>
        <taxon>Pseudomonadota</taxon>
        <taxon>Alphaproteobacteria</taxon>
        <taxon>Hyphomicrobiales</taxon>
        <taxon>Methylobacteriaceae</taxon>
        <taxon>Methylobacterium</taxon>
    </lineage>
</organism>
<dbReference type="RefSeq" id="WP_007564616.1">
    <property type="nucleotide sequence ID" value="NZ_CP033231.1"/>
</dbReference>
<dbReference type="EMBL" id="JAUSWL010000004">
    <property type="protein sequence ID" value="MDQ0543773.1"/>
    <property type="molecule type" value="Genomic_DNA"/>
</dbReference>
<feature type="compositionally biased region" description="Basic and acidic residues" evidence="1">
    <location>
        <begin position="67"/>
        <end position="78"/>
    </location>
</feature>
<gene>
    <name evidence="3" type="ORF">ABS770_08015</name>
    <name evidence="2" type="ORF">QO001_002702</name>
</gene>
<accession>A0AAJ1TTS7</accession>
<feature type="region of interest" description="Disordered" evidence="1">
    <location>
        <begin position="39"/>
        <end position="78"/>
    </location>
</feature>
<keyword evidence="5" id="KW-1185">Reference proteome</keyword>
<dbReference type="AlphaFoldDB" id="A0AAJ1TTS7"/>
<dbReference type="EMBL" id="JBELQD010000006">
    <property type="protein sequence ID" value="MER2288196.1"/>
    <property type="molecule type" value="Genomic_DNA"/>
</dbReference>
<dbReference type="Proteomes" id="UP001432995">
    <property type="component" value="Unassembled WGS sequence"/>
</dbReference>
<dbReference type="Proteomes" id="UP001223420">
    <property type="component" value="Unassembled WGS sequence"/>
</dbReference>